<protein>
    <submittedName>
        <fullName evidence="1">Uncharacterized protein</fullName>
    </submittedName>
</protein>
<sequence>MRYGTEDSAEITRLLLLVFTELPRPDIAAGLDRYLWRHARFGFAEQLADALDDVRSGSAGHFLYHKKSGLLFAHVEFGYHQLLLAHLCALHKTDFSREQLKWNVHQFHYADPIKKLSDEFVDEGYGLFLSTCSDEKRITVGQIFAWEALEQSAFGSFERDVI</sequence>
<name>A0A6N6WGU8_9BURK</name>
<evidence type="ECO:0000313" key="2">
    <source>
        <dbReference type="Proteomes" id="UP000463700"/>
    </source>
</evidence>
<dbReference type="Proteomes" id="UP000463700">
    <property type="component" value="Unassembled WGS sequence"/>
</dbReference>
<organism evidence="1 2">
    <name type="scientific">Paraburkholderia madseniana</name>
    <dbReference type="NCBI Taxonomy" id="2599607"/>
    <lineage>
        <taxon>Bacteria</taxon>
        <taxon>Pseudomonadati</taxon>
        <taxon>Pseudomonadota</taxon>
        <taxon>Betaproteobacteria</taxon>
        <taxon>Burkholderiales</taxon>
        <taxon>Burkholderiaceae</taxon>
        <taxon>Paraburkholderia</taxon>
    </lineage>
</organism>
<proteinExistence type="predicted"/>
<comment type="caution">
    <text evidence="1">The sequence shown here is derived from an EMBL/GenBank/DDBJ whole genome shotgun (WGS) entry which is preliminary data.</text>
</comment>
<dbReference type="AlphaFoldDB" id="A0A6N6WGU8"/>
<dbReference type="OrthoDB" id="9131724at2"/>
<accession>A0A6N6WGU8</accession>
<dbReference type="EMBL" id="VOSW01000023">
    <property type="protein sequence ID" value="KAE8759249.1"/>
    <property type="molecule type" value="Genomic_DNA"/>
</dbReference>
<evidence type="ECO:0000313" key="1">
    <source>
        <dbReference type="EMBL" id="KAE8759249.1"/>
    </source>
</evidence>
<reference evidence="1 2" key="1">
    <citation type="journal article" date="2020" name="Int. J. Syst. Evol. Microbiol.">
        <title>Paraburkholderia madseniana sp. nov., a phenolic acid-degrading bacterium isolated from acidic forest soil.</title>
        <authorList>
            <person name="Wilhelm R.C."/>
            <person name="Murphy S.J.L."/>
            <person name="Feriancek N.M."/>
            <person name="Karasz D.C."/>
            <person name="DeRito C.M."/>
            <person name="Newman J.D."/>
            <person name="Buckley D.H."/>
        </authorList>
    </citation>
    <scope>NUCLEOTIDE SEQUENCE [LARGE SCALE GENOMIC DNA]</scope>
    <source>
        <strain evidence="1 2">RP11</strain>
    </source>
</reference>
<gene>
    <name evidence="1" type="ORF">FSO04_14005</name>
</gene>
<dbReference type="RefSeq" id="WP_154560258.1">
    <property type="nucleotide sequence ID" value="NZ_JAMXWG010000035.1"/>
</dbReference>